<reference evidence="1 2" key="1">
    <citation type="submission" date="2014-05" db="EMBL/GenBank/DDBJ databases">
        <authorList>
            <person name="Aslett A.Martin."/>
            <person name="De Silva Nishadi"/>
        </authorList>
    </citation>
    <scope>NUCLEOTIDE SEQUENCE [LARGE SCALE GENOMIC DNA]</scope>
</reference>
<dbReference type="AlphaFoldDB" id="A0A077UKC6"/>
<sequence>MTFKNLFLSIVAIILTVCLLGLLVLATNQEALAKVHKTINTLHKINVSDEDNNKKTIDIFNVHTAKASELKNDTNKKNDLYANHTNMFNEQECQVIAERYAHKHMNDNYQLERVTKIHQGFNYIYSNGNTKGKEHVNISNQGVLLMK</sequence>
<name>A0A077UKC6_9STAP</name>
<dbReference type="Proteomes" id="UP000044616">
    <property type="component" value="Unassembled WGS sequence"/>
</dbReference>
<accession>A0A077UKC6</accession>
<proteinExistence type="predicted"/>
<protein>
    <submittedName>
        <fullName evidence="1">Uncharacterized protein</fullName>
    </submittedName>
</protein>
<dbReference type="RefSeq" id="WP_047531737.1">
    <property type="nucleotide sequence ID" value="NZ_CCEH01000021.1"/>
</dbReference>
<organism evidence="1 2">
    <name type="scientific">Staphylococcus schweitzeri</name>
    <dbReference type="NCBI Taxonomy" id="1654388"/>
    <lineage>
        <taxon>Bacteria</taxon>
        <taxon>Bacillati</taxon>
        <taxon>Bacillota</taxon>
        <taxon>Bacilli</taxon>
        <taxon>Bacillales</taxon>
        <taxon>Staphylococcaceae</taxon>
        <taxon>Staphylococcus</taxon>
    </lineage>
</organism>
<evidence type="ECO:0000313" key="2">
    <source>
        <dbReference type="Proteomes" id="UP000044616"/>
    </source>
</evidence>
<evidence type="ECO:0000313" key="1">
    <source>
        <dbReference type="EMBL" id="CDR29005.1"/>
    </source>
</evidence>
<gene>
    <name evidence="1" type="ORF">ERS140147_02194</name>
</gene>
<dbReference type="EMBL" id="CCEH01000021">
    <property type="protein sequence ID" value="CDR29005.1"/>
    <property type="molecule type" value="Genomic_DNA"/>
</dbReference>